<keyword evidence="3" id="KW-1185">Reference proteome</keyword>
<sequence length="114" mass="12969">MKSYLVLSLALIITVVAVYCESDSDKKTSLSSSERESVLSTLIKRGVKRPIRAKRRLQDVEKLMAEDEIMSMLICDACDKYSCTASYCKYCDQCILENSDGILGKLEKKKYVFY</sequence>
<evidence type="ECO:0000313" key="2">
    <source>
        <dbReference type="EMBL" id="CAF1098848.1"/>
    </source>
</evidence>
<name>A0A814P4G0_9BILA</name>
<organism evidence="2 3">
    <name type="scientific">Brachionus calyciflorus</name>
    <dbReference type="NCBI Taxonomy" id="104777"/>
    <lineage>
        <taxon>Eukaryota</taxon>
        <taxon>Metazoa</taxon>
        <taxon>Spiralia</taxon>
        <taxon>Gnathifera</taxon>
        <taxon>Rotifera</taxon>
        <taxon>Eurotatoria</taxon>
        <taxon>Monogononta</taxon>
        <taxon>Pseudotrocha</taxon>
        <taxon>Ploima</taxon>
        <taxon>Brachionidae</taxon>
        <taxon>Brachionus</taxon>
    </lineage>
</organism>
<dbReference type="AlphaFoldDB" id="A0A814P4G0"/>
<dbReference type="Proteomes" id="UP000663879">
    <property type="component" value="Unassembled WGS sequence"/>
</dbReference>
<proteinExistence type="predicted"/>
<dbReference type="OrthoDB" id="10477400at2759"/>
<dbReference type="EMBL" id="CAJNOC010007434">
    <property type="protein sequence ID" value="CAF1098848.1"/>
    <property type="molecule type" value="Genomic_DNA"/>
</dbReference>
<gene>
    <name evidence="2" type="ORF">OXX778_LOCUS21044</name>
</gene>
<keyword evidence="1" id="KW-0732">Signal</keyword>
<evidence type="ECO:0000313" key="3">
    <source>
        <dbReference type="Proteomes" id="UP000663879"/>
    </source>
</evidence>
<feature type="chain" id="PRO_5032772236" evidence="1">
    <location>
        <begin position="21"/>
        <end position="114"/>
    </location>
</feature>
<evidence type="ECO:0000256" key="1">
    <source>
        <dbReference type="SAM" id="SignalP"/>
    </source>
</evidence>
<protein>
    <submittedName>
        <fullName evidence="2">Uncharacterized protein</fullName>
    </submittedName>
</protein>
<comment type="caution">
    <text evidence="2">The sequence shown here is derived from an EMBL/GenBank/DDBJ whole genome shotgun (WGS) entry which is preliminary data.</text>
</comment>
<feature type="signal peptide" evidence="1">
    <location>
        <begin position="1"/>
        <end position="20"/>
    </location>
</feature>
<reference evidence="2" key="1">
    <citation type="submission" date="2021-02" db="EMBL/GenBank/DDBJ databases">
        <authorList>
            <person name="Nowell W R."/>
        </authorList>
    </citation>
    <scope>NUCLEOTIDE SEQUENCE</scope>
    <source>
        <strain evidence="2">Ploen Becks lab</strain>
    </source>
</reference>
<accession>A0A814P4G0</accession>